<evidence type="ECO:0000313" key="13">
    <source>
        <dbReference type="Proteomes" id="UP000002149"/>
    </source>
</evidence>
<keyword evidence="13" id="KW-1185">Reference proteome</keyword>
<dbReference type="GO" id="GO:0003723">
    <property type="term" value="F:RNA binding"/>
    <property type="evidence" value="ECO:0000318"/>
    <property type="project" value="GO_Central"/>
</dbReference>
<dbReference type="Pfam" id="PF03159">
    <property type="entry name" value="XRN_N"/>
    <property type="match status" value="1"/>
</dbReference>
<keyword evidence="5" id="KW-0963">Cytoplasm</keyword>
<comment type="similarity">
    <text evidence="4 5">Belongs to the 5'-3' exonuclease family.</text>
</comment>
<evidence type="ECO:0000313" key="12">
    <source>
        <dbReference type="EMBL" id="AAW43624.2"/>
    </source>
</evidence>
<dbReference type="GO" id="GO:0016075">
    <property type="term" value="P:rRNA catabolic process"/>
    <property type="evidence" value="ECO:0000318"/>
    <property type="project" value="GO_Central"/>
</dbReference>
<feature type="compositionally biased region" description="Gly residues" evidence="6">
    <location>
        <begin position="1439"/>
        <end position="1467"/>
    </location>
</feature>
<gene>
    <name evidence="12" type="ordered locus">CNE03620</name>
</gene>
<dbReference type="Proteomes" id="UP000002149">
    <property type="component" value="Chromosome 5"/>
</dbReference>
<dbReference type="STRING" id="214684.Q5KGH2"/>
<dbReference type="PANTHER" id="PTHR12341:SF7">
    <property type="entry name" value="5'-3' EXORIBONUCLEASE 1"/>
    <property type="match status" value="1"/>
</dbReference>
<evidence type="ECO:0000256" key="4">
    <source>
        <dbReference type="ARBA" id="ARBA00038299"/>
    </source>
</evidence>
<dbReference type="KEGG" id="cne:CNE03620"/>
<evidence type="ECO:0000259" key="8">
    <source>
        <dbReference type="Pfam" id="PF17846"/>
    </source>
</evidence>
<dbReference type="GO" id="GO:0005737">
    <property type="term" value="C:cytoplasm"/>
    <property type="evidence" value="ECO:0007669"/>
    <property type="project" value="UniProtKB-SubCell"/>
</dbReference>
<dbReference type="FunFam" id="3.40.50.12390:FF:000002">
    <property type="entry name" value="5'-3' exoribonuclease 1"/>
    <property type="match status" value="1"/>
</dbReference>
<evidence type="ECO:0000256" key="3">
    <source>
        <dbReference type="ARBA" id="ARBA00022839"/>
    </source>
</evidence>
<dbReference type="OrthoDB" id="372487at2759"/>
<evidence type="ECO:0000256" key="6">
    <source>
        <dbReference type="SAM" id="MobiDB-lite"/>
    </source>
</evidence>
<dbReference type="Gene3D" id="2.30.30.30">
    <property type="match status" value="1"/>
</dbReference>
<dbReference type="InterPro" id="IPR047008">
    <property type="entry name" value="XRN1_SH3_sf"/>
</dbReference>
<dbReference type="GO" id="GO:0000184">
    <property type="term" value="P:nuclear-transcribed mRNA catabolic process, nonsense-mediated decay"/>
    <property type="evidence" value="ECO:0007669"/>
    <property type="project" value="UniProtKB-KW"/>
</dbReference>
<dbReference type="PIRSF" id="PIRSF006743">
    <property type="entry name" value="Exonuclease_Xnr1"/>
    <property type="match status" value="1"/>
</dbReference>
<accession>Q5KGH2</accession>
<dbReference type="EC" id="3.1.13.-" evidence="5"/>
<keyword evidence="5" id="KW-0694">RNA-binding</keyword>
<evidence type="ECO:0000256" key="2">
    <source>
        <dbReference type="ARBA" id="ARBA00022801"/>
    </source>
</evidence>
<comment type="function">
    <text evidence="5">Multifunctional protein that exhibits several independent functions at different levels of the cellular processes. 5'-3' exonuclease component of the nonsense-mediated mRNA decay (NMD) which is a highly conserved mRNA degradation pathway, an RNA surveillance system whose role is to identify and rid cells of mRNA with premature termination codons and thus prevents accumulation of potentially harmful truncated proteins.</text>
</comment>
<dbReference type="Pfam" id="PF17846">
    <property type="entry name" value="XRN_M"/>
    <property type="match status" value="1"/>
</dbReference>
<dbReference type="VEuPathDB" id="FungiDB:CNE03620"/>
<dbReference type="CDD" id="cd18673">
    <property type="entry name" value="PIN_XRN1-2-like"/>
    <property type="match status" value="1"/>
</dbReference>
<evidence type="ECO:0000256" key="5">
    <source>
        <dbReference type="PIRNR" id="PIRNR006743"/>
    </source>
</evidence>
<feature type="domain" description="Xrn1 N-terminal" evidence="7">
    <location>
        <begin position="1"/>
        <end position="229"/>
    </location>
</feature>
<feature type="domain" description="Xrn1 helical" evidence="8">
    <location>
        <begin position="274"/>
        <end position="685"/>
    </location>
</feature>
<dbReference type="InterPro" id="IPR040992">
    <property type="entry name" value="XRN1_D1"/>
</dbReference>
<feature type="compositionally biased region" description="Basic and acidic residues" evidence="6">
    <location>
        <begin position="106"/>
        <end position="130"/>
    </location>
</feature>
<evidence type="ECO:0000259" key="11">
    <source>
        <dbReference type="Pfam" id="PF18334"/>
    </source>
</evidence>
<dbReference type="eggNOG" id="KOG2045">
    <property type="taxonomic scope" value="Eukaryota"/>
</dbReference>
<keyword evidence="2 5" id="KW-0378">Hydrolase</keyword>
<dbReference type="PaxDb" id="214684-Q5KGH2"/>
<dbReference type="InParanoid" id="Q5KGH2"/>
<dbReference type="InterPro" id="IPR016494">
    <property type="entry name" value="5_3_exoribonuclease_1"/>
</dbReference>
<dbReference type="InterPro" id="IPR041412">
    <property type="entry name" value="Xrn1_helical"/>
</dbReference>
<dbReference type="InterPro" id="IPR027073">
    <property type="entry name" value="5_3_exoribonuclease"/>
</dbReference>
<reference evidence="12 13" key="1">
    <citation type="journal article" date="2005" name="Science">
        <title>The genome of the basidiomycetous yeast and human pathogen Cryptococcus neoformans.</title>
        <authorList>
            <person name="Loftus B.J."/>
            <person name="Fung E."/>
            <person name="Roncaglia P."/>
            <person name="Rowley D."/>
            <person name="Amedeo P."/>
            <person name="Bruno D."/>
            <person name="Vamathevan J."/>
            <person name="Miranda M."/>
            <person name="Anderson I.J."/>
            <person name="Fraser J.A."/>
            <person name="Allen J.E."/>
            <person name="Bosdet I.E."/>
            <person name="Brent M.R."/>
            <person name="Chiu R."/>
            <person name="Doering T.L."/>
            <person name="Donlin M.J."/>
            <person name="D'Souza C.A."/>
            <person name="Fox D.S."/>
            <person name="Grinberg V."/>
            <person name="Fu J."/>
            <person name="Fukushima M."/>
            <person name="Haas B.J."/>
            <person name="Huang J.C."/>
            <person name="Janbon G."/>
            <person name="Jones S.J."/>
            <person name="Koo H.L."/>
            <person name="Krzywinski M.I."/>
            <person name="Kwon-Chung J.K."/>
            <person name="Lengeler K.B."/>
            <person name="Maiti R."/>
            <person name="Marra M.A."/>
            <person name="Marra R.E."/>
            <person name="Mathewson C.A."/>
            <person name="Mitchell T.G."/>
            <person name="Pertea M."/>
            <person name="Riggs F.R."/>
            <person name="Salzberg S.L."/>
            <person name="Schein J.E."/>
            <person name="Shvartsbeyn A."/>
            <person name="Shin H."/>
            <person name="Shumway M."/>
            <person name="Specht C.A."/>
            <person name="Suh B.B."/>
            <person name="Tenney A."/>
            <person name="Utterback T.R."/>
            <person name="Wickes B.L."/>
            <person name="Wortman J.R."/>
            <person name="Wye N.H."/>
            <person name="Kronstad J.W."/>
            <person name="Lodge J.K."/>
            <person name="Heitman J."/>
            <person name="Davis R.W."/>
            <person name="Fraser C.M."/>
            <person name="Hyman R.W."/>
        </authorList>
    </citation>
    <scope>NUCLEOTIDE SEQUENCE [LARGE SCALE GENOMIC DNA]</scope>
    <source>
        <strain evidence="13">JEC21 / ATCC MYA-565</strain>
    </source>
</reference>
<comment type="subcellular location">
    <subcellularLocation>
        <location evidence="5">Cytoplasm</location>
    </subcellularLocation>
</comment>
<dbReference type="Gene3D" id="2.30.30.750">
    <property type="match status" value="1"/>
</dbReference>
<dbReference type="Gene3D" id="1.25.40.1050">
    <property type="match status" value="1"/>
</dbReference>
<evidence type="ECO:0000259" key="10">
    <source>
        <dbReference type="Pfam" id="PF18332"/>
    </source>
</evidence>
<dbReference type="GO" id="GO:0004534">
    <property type="term" value="F:5'-3' RNA exonuclease activity"/>
    <property type="evidence" value="ECO:0000318"/>
    <property type="project" value="GO_Central"/>
</dbReference>
<dbReference type="FunCoup" id="Q5KGH2">
    <property type="interactions" value="340"/>
</dbReference>
<name>Q5KGH2_CRYD1</name>
<feature type="domain" description="5'-3' exoribonuclease 1 SH3-like" evidence="9">
    <location>
        <begin position="1174"/>
        <end position="1242"/>
    </location>
</feature>
<dbReference type="Pfam" id="PF18332">
    <property type="entry name" value="XRN1_D1"/>
    <property type="match status" value="1"/>
</dbReference>
<evidence type="ECO:0000259" key="9">
    <source>
        <dbReference type="Pfam" id="PF18129"/>
    </source>
</evidence>
<feature type="region of interest" description="Disordered" evidence="6">
    <location>
        <begin position="1425"/>
        <end position="1473"/>
    </location>
</feature>
<proteinExistence type="inferred from homology"/>
<dbReference type="InterPro" id="IPR004859">
    <property type="entry name" value="Xrn1_N"/>
</dbReference>
<dbReference type="Pfam" id="PF18334">
    <property type="entry name" value="XRN1_D2_D3"/>
    <property type="match status" value="1"/>
</dbReference>
<sequence length="1473" mass="166401">MGIPKFFRWISERYPLTSQLITPNSIPTFDNLYLDMNGIIHNCSHPPSTENDPHFRITEEQMILAIFAYIDHLFTKIKPQKVFFMAIDGVAPRAKMNQQRSRRFRAGKDARDQREKAEKNGEKLPDEKAFDSNAITPGTPFMARLSQHLKYYVRKRISEDADWRSIRVILSGHDVPGEGEHKIQEFIRLNKAQPDYNPNTRHCLYGLDADLIMLGLLSHDPHFCLLREEVTFGRKSRQNTELANTNFFLLHLSLMREYLDLEFSSLQTQISFEYDLERIIDDFILMAIFVGNDFLPHLPDLHINEGALERIWGMYKDILPTIDGYINEHGTISLPRLQLLLDKLAEFEVKRFEDDLLDQVHFSGNHTRDTMVIEKARKKNRKVITKYQQKVLNQLRSFIEKQQNQPNPTHRLELINTQDKRDNAFVQELADELHLHTTWDEVDDYGQSLIVCTFNMEGVSQDGSADGKEEDGDWESDEMEDEGKLAVQRVFRNWSKAAVVDTYPEDVEKSMDEKLKEAMDDIKRQYYHDKLEINYNDPAQMQDLVHHYIEGLQWILNYYYKGVSSWGWFYKYHYSPRITDLKGVADMKFEFDYGKPFTPFQQLMGVLPVDSMDHVPLAYRDLMYEETSPIIDFYPRNFELDMNGKKQDWEAVVKIPFIDQNRLLKAMAARDVRLTPEERERNKSGVLSTQFVYDPEIDENYPSSFPGVFPELTRSHCRASPFNLPVLGGDVQLIFGLVEGVQLGVSALAGFPSLDTLPHNGTLDYHGVNVFQSDSKNPSMVITIIGKDELPKTSEIARNVLGQRTFHSWPYLQEGIVAAVSDDMFKYTLQQVGKSLRVVHMPHQDAVKWRRQADHVERHYSRRYGVIIGGVEVLLHIRPLKGLKHLDNGALVKDYETPEKEIVQAYQVAVSQVTFEDERFLERAPPDLKVDFPVGEKVLFLGDMHYGLAAQVSAVNEEAQTLSVILAYFEEETEETLRFMKAVAHRPAGKWWPSPILSRRLGISALALSRITSTLLVQLGDGSKTNIGLSLKFESRGLKVLGYSKRNDRGWEFSEKTAQVLEAYKKAFPEVFKHLENRGGDLVKSKELCPTAEDPDTVIKGMKKWLKDEGLNDLESVSLFADQLEAETCQIVEKLADDILSKKTFQSIKKKRLDNVPRQTLLKPAQAIYRLQGQVFEPGHRVVMVQDPAAGGVPTGMRGVVVGLGMRTVDVIWDNGFMGGSTLQGKCSPYRGSTVPFSSCLNLTRPQFTVSERAGPKPVPQNVFRPQLGPRPAVPMQHYQPSVPGRQQTATTTHHILQKPKTVHSTQSTTVVGSNGHLKYSGVAKGVRPQPVQQQPVSHRDQLSNLLGGLRLGPGPVVNDNRDSSHVTHVQAQGNLPVVHSHASVHQAIPTNPPIRGKAQNMNNKSGIGAVRGRGAANGAPFAHRGTHNGVPASARGGAPNGGPRGRGGFRGGSRGFTRGRGVGSGGSAVVEE</sequence>
<dbReference type="InterPro" id="IPR041106">
    <property type="entry name" value="XRN1_D2_D3"/>
</dbReference>
<protein>
    <recommendedName>
        <fullName evidence="5">5'-3' exoribonuclease 1</fullName>
        <ecNumber evidence="5">3.1.13.-</ecNumber>
    </recommendedName>
</protein>
<feature type="region of interest" description="Disordered" evidence="6">
    <location>
        <begin position="96"/>
        <end position="131"/>
    </location>
</feature>
<dbReference type="InterPro" id="IPR014722">
    <property type="entry name" value="Rib_uL2_dom2"/>
</dbReference>
<keyword evidence="3 5" id="KW-0269">Exonuclease</keyword>
<keyword evidence="5" id="KW-0866">Nonsense-mediated mRNA decay</keyword>
<dbReference type="InterPro" id="IPR041385">
    <property type="entry name" value="SH3_12"/>
</dbReference>
<evidence type="ECO:0000259" key="7">
    <source>
        <dbReference type="Pfam" id="PF03159"/>
    </source>
</evidence>
<dbReference type="RefSeq" id="XP_024512894.1">
    <property type="nucleotide sequence ID" value="XM_024657257.1"/>
</dbReference>
<dbReference type="InterPro" id="IPR047007">
    <property type="entry name" value="XRN1_D1_sf"/>
</dbReference>
<feature type="domain" description="5'-3' exoribonuclease 1 D1" evidence="10">
    <location>
        <begin position="736"/>
        <end position="923"/>
    </location>
</feature>
<dbReference type="GeneID" id="3257877"/>
<dbReference type="Gene3D" id="2.170.260.40">
    <property type="match status" value="1"/>
</dbReference>
<dbReference type="Gene3D" id="3.40.50.12390">
    <property type="match status" value="2"/>
</dbReference>
<dbReference type="GO" id="GO:0000956">
    <property type="term" value="P:nuclear-transcribed mRNA catabolic process"/>
    <property type="evidence" value="ECO:0000318"/>
    <property type="project" value="GO_Central"/>
</dbReference>
<feature type="domain" description="Exoribonuclease Xrn1 D2/D3" evidence="11">
    <location>
        <begin position="928"/>
        <end position="1155"/>
    </location>
</feature>
<dbReference type="PANTHER" id="PTHR12341">
    <property type="entry name" value="5'-&gt;3' EXORIBONUCLEASE"/>
    <property type="match status" value="1"/>
</dbReference>
<keyword evidence="1 5" id="KW-0540">Nuclease</keyword>
<dbReference type="EMBL" id="AE017345">
    <property type="protein sequence ID" value="AAW43624.2"/>
    <property type="molecule type" value="Genomic_DNA"/>
</dbReference>
<dbReference type="Pfam" id="PF18129">
    <property type="entry name" value="SH3_12"/>
    <property type="match status" value="1"/>
</dbReference>
<dbReference type="GO" id="GO:0005634">
    <property type="term" value="C:nucleus"/>
    <property type="evidence" value="ECO:0000318"/>
    <property type="project" value="GO_Central"/>
</dbReference>
<organism evidence="12 13">
    <name type="scientific">Cryptococcus deneoformans (strain JEC21 / ATCC MYA-565)</name>
    <name type="common">Cryptococcus neoformans var. neoformans serotype D</name>
    <dbReference type="NCBI Taxonomy" id="214684"/>
    <lineage>
        <taxon>Eukaryota</taxon>
        <taxon>Fungi</taxon>
        <taxon>Dikarya</taxon>
        <taxon>Basidiomycota</taxon>
        <taxon>Agaricomycotina</taxon>
        <taxon>Tremellomycetes</taxon>
        <taxon>Tremellales</taxon>
        <taxon>Cryptococcaceae</taxon>
        <taxon>Cryptococcus</taxon>
        <taxon>Cryptococcus neoformans species complex</taxon>
    </lineage>
</organism>
<dbReference type="HOGENOM" id="CLU_001581_1_2_1"/>
<evidence type="ECO:0000256" key="1">
    <source>
        <dbReference type="ARBA" id="ARBA00022722"/>
    </source>
</evidence>